<reference evidence="2 4" key="2">
    <citation type="submission" date="2018-07" db="EMBL/GenBank/DDBJ databases">
        <title>Complete genome of the Arcobacter trophiarum type strain LMG 25534.</title>
        <authorList>
            <person name="Miller W.G."/>
            <person name="Yee E."/>
        </authorList>
    </citation>
    <scope>NUCLEOTIDE SEQUENCE [LARGE SCALE GENOMIC DNA]</scope>
    <source>
        <strain evidence="2 4">LMG 25534</strain>
    </source>
</reference>
<evidence type="ECO:0000313" key="2">
    <source>
        <dbReference type="EMBL" id="AXK49614.1"/>
    </source>
</evidence>
<keyword evidence="1" id="KW-0472">Membrane</keyword>
<evidence type="ECO:0000313" key="4">
    <source>
        <dbReference type="Proteomes" id="UP000254504"/>
    </source>
</evidence>
<keyword evidence="1" id="KW-1133">Transmembrane helix</keyword>
<dbReference type="EMBL" id="PDKD01000004">
    <property type="protein sequence ID" value="RXJ92285.1"/>
    <property type="molecule type" value="Genomic_DNA"/>
</dbReference>
<dbReference type="KEGG" id="atp:ATR_1791"/>
<proteinExistence type="predicted"/>
<keyword evidence="1" id="KW-0812">Transmembrane</keyword>
<evidence type="ECO:0000313" key="3">
    <source>
        <dbReference type="EMBL" id="RXJ92285.1"/>
    </source>
</evidence>
<evidence type="ECO:0000256" key="1">
    <source>
        <dbReference type="SAM" id="Phobius"/>
    </source>
</evidence>
<gene>
    <name evidence="2" type="ORF">ATR_1791</name>
    <name evidence="3" type="ORF">CRU87_04085</name>
</gene>
<protein>
    <submittedName>
        <fullName evidence="2">Uncharacterized protein</fullName>
    </submittedName>
</protein>
<name>A0AAD0QKB0_9BACT</name>
<evidence type="ECO:0000313" key="5">
    <source>
        <dbReference type="Proteomes" id="UP000289132"/>
    </source>
</evidence>
<accession>A0AAD0QKB0</accession>
<reference evidence="3 5" key="1">
    <citation type="submission" date="2017-10" db="EMBL/GenBank/DDBJ databases">
        <title>Genomics of the genus Arcobacter.</title>
        <authorList>
            <person name="Perez-Cataluna A."/>
            <person name="Figueras M.J."/>
        </authorList>
    </citation>
    <scope>NUCLEOTIDE SEQUENCE [LARGE SCALE GENOMIC DNA]</scope>
    <source>
        <strain evidence="3 5">LMG 25534</strain>
    </source>
</reference>
<dbReference type="Proteomes" id="UP000289132">
    <property type="component" value="Unassembled WGS sequence"/>
</dbReference>
<keyword evidence="5" id="KW-1185">Reference proteome</keyword>
<dbReference type="Proteomes" id="UP000254504">
    <property type="component" value="Chromosome"/>
</dbReference>
<sequence length="524" mass="61596">MFKKETMFINVVKQNNNLKVEYKKYINNKEQSEDNSTFLLDGDILPDNIVQKLNNLQNENDLSYISTLLLSDTTKLIPKSISPKVKDCEIINFNEIYDIVVLKTTLFETQNYFGKTGVDYIYSAFHIMNAHIQKQNSKNELLFFIYNDRAYILIVDKNSKIVYNEVVDLLTFDAVKRTHFYEDNLEGQKLFDELYYLELNELLQKILKNFHESQKEVFIQKISFLFALRNLTKEQLTNLSLELMLKIDDYSVDIHDELFTLSRNTNISKSFIVPRKKKKKRDSRYIFVFILFALMLYGGYKIYNMIDFRSLAVNLNLIEAKKNIQLEKLPDHILNNSKIEERVKAIFKNIPQSIVINELTLTSNTLELKIKSKDSENLNLLKTALSSIYQTIETKKLDEKQESDFEAIVVAKGEIELKDIIYGIFTKDYLQDELFDKDSIYEQLKILLPEHSIIKYIETYNANKVEVFTYSVNIIIQEPKELFNLFTNINSELYSITISKPILMKNRDLGIEVDFIIEFNQLKN</sequence>
<organism evidence="2 4">
    <name type="scientific">Aliarcobacter trophiarum LMG 25534</name>
    <dbReference type="NCBI Taxonomy" id="1032241"/>
    <lineage>
        <taxon>Bacteria</taxon>
        <taxon>Pseudomonadati</taxon>
        <taxon>Campylobacterota</taxon>
        <taxon>Epsilonproteobacteria</taxon>
        <taxon>Campylobacterales</taxon>
        <taxon>Arcobacteraceae</taxon>
        <taxon>Aliarcobacter</taxon>
    </lineage>
</organism>
<dbReference type="RefSeq" id="WP_115429067.1">
    <property type="nucleotide sequence ID" value="NZ_CP031367.1"/>
</dbReference>
<dbReference type="EMBL" id="CP031367">
    <property type="protein sequence ID" value="AXK49614.1"/>
    <property type="molecule type" value="Genomic_DNA"/>
</dbReference>
<dbReference type="AlphaFoldDB" id="A0AAD0QKB0"/>
<feature type="transmembrane region" description="Helical" evidence="1">
    <location>
        <begin position="285"/>
        <end position="303"/>
    </location>
</feature>